<evidence type="ECO:0000313" key="2">
    <source>
        <dbReference type="Proteomes" id="UP001565236"/>
    </source>
</evidence>
<comment type="caution">
    <text evidence="1">The sequence shown here is derived from an EMBL/GenBank/DDBJ whole genome shotgun (WGS) entry which is preliminary data.</text>
</comment>
<proteinExistence type="predicted"/>
<dbReference type="Gene3D" id="3.30.1380.20">
    <property type="entry name" value="Trafficking protein particle complex subunit 3"/>
    <property type="match status" value="1"/>
</dbReference>
<dbReference type="InterPro" id="IPR024096">
    <property type="entry name" value="NO_sig/Golgi_transp_ligand-bd"/>
</dbReference>
<organism evidence="1 2">
    <name type="scientific">Ligilactobacillus faecis</name>
    <dbReference type="NCBI Taxonomy" id="762833"/>
    <lineage>
        <taxon>Bacteria</taxon>
        <taxon>Bacillati</taxon>
        <taxon>Bacillota</taxon>
        <taxon>Bacilli</taxon>
        <taxon>Lactobacillales</taxon>
        <taxon>Lactobacillaceae</taxon>
        <taxon>Ligilactobacillus</taxon>
    </lineage>
</organism>
<dbReference type="RefSeq" id="WP_280606242.1">
    <property type="nucleotide sequence ID" value="NZ_CP123639.1"/>
</dbReference>
<sequence length="168" mass="19236">MQDNFYMLATAANTTKTSLGETIIRDALIPDILGKDNTILYWAGKRLARLFPLAKDEDLPLFFEQADWGYLKRVKAKKDQQYFELSGPSVELRQKLNHNCEFLLEAGFLAETIQRQLGFITEAIIDKKTHDTITILVQIDTKDPLDLNEIDEVEPLILTRPQADLPEE</sequence>
<accession>A0ABV4DP21</accession>
<gene>
    <name evidence="1" type="ORF">AALT52_04770</name>
</gene>
<reference evidence="1 2" key="1">
    <citation type="submission" date="2024-03" db="EMBL/GenBank/DDBJ databases">
        <title>Mouse gut bacterial collection (mGBC) of GemPharmatech.</title>
        <authorList>
            <person name="He Y."/>
            <person name="Dong L."/>
            <person name="Wu D."/>
            <person name="Gao X."/>
            <person name="Lin Z."/>
        </authorList>
    </citation>
    <scope>NUCLEOTIDE SEQUENCE [LARGE SCALE GENOMIC DNA]</scope>
    <source>
        <strain evidence="1 2">15-30</strain>
    </source>
</reference>
<evidence type="ECO:0000313" key="1">
    <source>
        <dbReference type="EMBL" id="MEY8662205.1"/>
    </source>
</evidence>
<dbReference type="InterPro" id="IPR019642">
    <property type="entry name" value="DUF2507"/>
</dbReference>
<dbReference type="SUPFAM" id="SSF111126">
    <property type="entry name" value="Ligand-binding domain in the NO signalling and Golgi transport"/>
    <property type="match status" value="1"/>
</dbReference>
<dbReference type="Pfam" id="PF10702">
    <property type="entry name" value="DUF2507"/>
    <property type="match status" value="1"/>
</dbReference>
<dbReference type="Proteomes" id="UP001565236">
    <property type="component" value="Unassembled WGS sequence"/>
</dbReference>
<name>A0ABV4DP21_9LACO</name>
<dbReference type="EMBL" id="JBCLUF010000013">
    <property type="protein sequence ID" value="MEY8662205.1"/>
    <property type="molecule type" value="Genomic_DNA"/>
</dbReference>
<protein>
    <submittedName>
        <fullName evidence="1">YslB family protein</fullName>
    </submittedName>
</protein>
<keyword evidence="2" id="KW-1185">Reference proteome</keyword>